<dbReference type="CDD" id="cd01049">
    <property type="entry name" value="RNRR2"/>
    <property type="match status" value="1"/>
</dbReference>
<organism evidence="2">
    <name type="scientific">Vitrella brassicaformis</name>
    <dbReference type="NCBI Taxonomy" id="1169539"/>
    <lineage>
        <taxon>Eukaryota</taxon>
        <taxon>Sar</taxon>
        <taxon>Alveolata</taxon>
        <taxon>Colpodellida</taxon>
        <taxon>Vitrellaceae</taxon>
        <taxon>Vitrella</taxon>
    </lineage>
</organism>
<protein>
    <submittedName>
        <fullName evidence="2">Uncharacterized protein</fullName>
    </submittedName>
</protein>
<gene>
    <name evidence="2" type="ORF">VBRA1451_LOCUS26243</name>
</gene>
<dbReference type="InterPro" id="IPR033909">
    <property type="entry name" value="RNR_small"/>
</dbReference>
<evidence type="ECO:0000313" key="2">
    <source>
        <dbReference type="EMBL" id="CAD9071160.1"/>
    </source>
</evidence>
<dbReference type="AlphaFoldDB" id="A0A7S1PDA0"/>
<reference evidence="2" key="1">
    <citation type="submission" date="2021-01" db="EMBL/GenBank/DDBJ databases">
        <authorList>
            <person name="Corre E."/>
            <person name="Pelletier E."/>
            <person name="Niang G."/>
            <person name="Scheremetjew M."/>
            <person name="Finn R."/>
            <person name="Kale V."/>
            <person name="Holt S."/>
            <person name="Cochrane G."/>
            <person name="Meng A."/>
            <person name="Brown T."/>
            <person name="Cohen L."/>
        </authorList>
    </citation>
    <scope>NUCLEOTIDE SEQUENCE</scope>
    <source>
        <strain evidence="2">CCMP3346</strain>
    </source>
</reference>
<dbReference type="GO" id="GO:0016491">
    <property type="term" value="F:oxidoreductase activity"/>
    <property type="evidence" value="ECO:0007669"/>
    <property type="project" value="InterPro"/>
</dbReference>
<dbReference type="InterPro" id="IPR009078">
    <property type="entry name" value="Ferritin-like_SF"/>
</dbReference>
<comment type="similarity">
    <text evidence="1">Belongs to the ribonucleoside diphosphate reductase small chain family.</text>
</comment>
<dbReference type="EMBL" id="HBGB01044558">
    <property type="protein sequence ID" value="CAD9071160.1"/>
    <property type="molecule type" value="Transcribed_RNA"/>
</dbReference>
<dbReference type="InterPro" id="IPR012348">
    <property type="entry name" value="RNR-like"/>
</dbReference>
<dbReference type="Pfam" id="PF00268">
    <property type="entry name" value="Ribonuc_red_sm"/>
    <property type="match status" value="1"/>
</dbReference>
<proteinExistence type="inferred from homology"/>
<evidence type="ECO:0000256" key="1">
    <source>
        <dbReference type="ARBA" id="ARBA00009303"/>
    </source>
</evidence>
<name>A0A7S1PDA0_9ALVE</name>
<sequence length="343" mass="37896">MMDVSSCRAALRGHEAEEQILKDNPGRWVVLPIAYPQVWDMFKKHEACFWTAEEIDFAQDAGGLATLPDKAITSVKKLTLLNSASNGSVYGNLSVLSCRLLCDVTIPEARAFYGMQVAMENIHREAQTYLAETLMPDPTQREADIKELLCMPAVQGLGAYVKEHCSTDTPFAEKAAGCALMKRLFSAGTDVVAYVLKGRKLLPGLVQVQSLIGRDERAHSDFAALLYRMLTHKLPNDLVVCMAKDAVEKSVAAMDALVDYQSMGINRDELVGYHKWCADSVLESLSHGKAFMTPNPYTAMTQEMTSKCEGQEVQPSTGSRHIRVCLSGSDTHPKDYFSLNEDF</sequence>
<dbReference type="GO" id="GO:0009263">
    <property type="term" value="P:deoxyribonucleotide biosynthetic process"/>
    <property type="evidence" value="ECO:0007669"/>
    <property type="project" value="InterPro"/>
</dbReference>
<dbReference type="PANTHER" id="PTHR23409:SF18">
    <property type="entry name" value="RIBONUCLEOSIDE-DIPHOSPHATE REDUCTASE SUBUNIT M2"/>
    <property type="match status" value="1"/>
</dbReference>
<dbReference type="InterPro" id="IPR000358">
    <property type="entry name" value="RNR_small_fam"/>
</dbReference>
<dbReference type="Gene3D" id="1.10.620.20">
    <property type="entry name" value="Ribonucleotide Reductase, subunit A"/>
    <property type="match status" value="1"/>
</dbReference>
<dbReference type="SUPFAM" id="SSF47240">
    <property type="entry name" value="Ferritin-like"/>
    <property type="match status" value="1"/>
</dbReference>
<accession>A0A7S1PDA0</accession>
<dbReference type="PANTHER" id="PTHR23409">
    <property type="entry name" value="RIBONUCLEOSIDE-DIPHOSPHATE REDUCTASE SMALL CHAIN"/>
    <property type="match status" value="1"/>
</dbReference>